<dbReference type="Proteomes" id="UP000762676">
    <property type="component" value="Unassembled WGS sequence"/>
</dbReference>
<protein>
    <submittedName>
        <fullName evidence="1">Histone-lysine N-methyltransferase SETMAR</fullName>
    </submittedName>
</protein>
<accession>A0AAV4EFN8</accession>
<name>A0AAV4EFN8_9GAST</name>
<dbReference type="PANTHER" id="PTHR46060">
    <property type="entry name" value="MARINER MOS1 TRANSPOSASE-LIKE PROTEIN"/>
    <property type="match status" value="1"/>
</dbReference>
<dbReference type="EMBL" id="BMAT01007205">
    <property type="protein sequence ID" value="GFR59857.1"/>
    <property type="molecule type" value="Genomic_DNA"/>
</dbReference>
<dbReference type="AlphaFoldDB" id="A0AAV4EFN8"/>
<dbReference type="InterPro" id="IPR036397">
    <property type="entry name" value="RNaseH_sf"/>
</dbReference>
<evidence type="ECO:0000313" key="2">
    <source>
        <dbReference type="Proteomes" id="UP000762676"/>
    </source>
</evidence>
<dbReference type="InterPro" id="IPR052709">
    <property type="entry name" value="Transposase-MT_Hybrid"/>
</dbReference>
<dbReference type="GO" id="GO:0003676">
    <property type="term" value="F:nucleic acid binding"/>
    <property type="evidence" value="ECO:0007669"/>
    <property type="project" value="InterPro"/>
</dbReference>
<comment type="caution">
    <text evidence="1">The sequence shown here is derived from an EMBL/GenBank/DDBJ whole genome shotgun (WGS) entry which is preliminary data.</text>
</comment>
<organism evidence="1 2">
    <name type="scientific">Elysia marginata</name>
    <dbReference type="NCBI Taxonomy" id="1093978"/>
    <lineage>
        <taxon>Eukaryota</taxon>
        <taxon>Metazoa</taxon>
        <taxon>Spiralia</taxon>
        <taxon>Lophotrochozoa</taxon>
        <taxon>Mollusca</taxon>
        <taxon>Gastropoda</taxon>
        <taxon>Heterobranchia</taxon>
        <taxon>Euthyneura</taxon>
        <taxon>Panpulmonata</taxon>
        <taxon>Sacoglossa</taxon>
        <taxon>Placobranchoidea</taxon>
        <taxon>Plakobranchidae</taxon>
        <taxon>Elysia</taxon>
    </lineage>
</organism>
<sequence length="81" mass="9379">MDIGNVLLLHDNARAHTSIRSRETIASFGWTILPHPSYSPDLAFSDYHLFRSMIKGLRGKHYENDEEVKKAVKTWLKEQPI</sequence>
<evidence type="ECO:0000313" key="1">
    <source>
        <dbReference type="EMBL" id="GFR59857.1"/>
    </source>
</evidence>
<proteinExistence type="predicted"/>
<dbReference type="Gene3D" id="3.30.420.10">
    <property type="entry name" value="Ribonuclease H-like superfamily/Ribonuclease H"/>
    <property type="match status" value="1"/>
</dbReference>
<reference evidence="1 2" key="1">
    <citation type="journal article" date="2021" name="Elife">
        <title>Chloroplast acquisition without the gene transfer in kleptoplastic sea slugs, Plakobranchus ocellatus.</title>
        <authorList>
            <person name="Maeda T."/>
            <person name="Takahashi S."/>
            <person name="Yoshida T."/>
            <person name="Shimamura S."/>
            <person name="Takaki Y."/>
            <person name="Nagai Y."/>
            <person name="Toyoda A."/>
            <person name="Suzuki Y."/>
            <person name="Arimoto A."/>
            <person name="Ishii H."/>
            <person name="Satoh N."/>
            <person name="Nishiyama T."/>
            <person name="Hasebe M."/>
            <person name="Maruyama T."/>
            <person name="Minagawa J."/>
            <person name="Obokata J."/>
            <person name="Shigenobu S."/>
        </authorList>
    </citation>
    <scope>NUCLEOTIDE SEQUENCE [LARGE SCALE GENOMIC DNA]</scope>
</reference>
<gene>
    <name evidence="1" type="ORF">ElyMa_003517900</name>
</gene>
<dbReference type="PANTHER" id="PTHR46060:SF1">
    <property type="entry name" value="MARINER MOS1 TRANSPOSASE-LIKE PROTEIN"/>
    <property type="match status" value="1"/>
</dbReference>
<keyword evidence="2" id="KW-1185">Reference proteome</keyword>